<dbReference type="Proteomes" id="UP001163105">
    <property type="component" value="Unassembled WGS sequence"/>
</dbReference>
<feature type="transmembrane region" description="Helical" evidence="2">
    <location>
        <begin position="12"/>
        <end position="32"/>
    </location>
</feature>
<protein>
    <submittedName>
        <fullName evidence="3">Uncharacterized protein</fullName>
    </submittedName>
</protein>
<keyword evidence="2" id="KW-1133">Transmembrane helix</keyword>
<gene>
    <name evidence="3" type="ORF">O9K51_04628</name>
</gene>
<keyword evidence="4" id="KW-1185">Reference proteome</keyword>
<accession>A0AB34FX36</accession>
<evidence type="ECO:0000313" key="3">
    <source>
        <dbReference type="EMBL" id="KAJ6443449.1"/>
    </source>
</evidence>
<keyword evidence="2" id="KW-0812">Transmembrane</keyword>
<evidence type="ECO:0000256" key="1">
    <source>
        <dbReference type="SAM" id="MobiDB-lite"/>
    </source>
</evidence>
<dbReference type="AlphaFoldDB" id="A0AB34FX36"/>
<feature type="region of interest" description="Disordered" evidence="1">
    <location>
        <begin position="98"/>
        <end position="146"/>
    </location>
</feature>
<evidence type="ECO:0000313" key="4">
    <source>
        <dbReference type="Proteomes" id="UP001163105"/>
    </source>
</evidence>
<name>A0AB34FX36_9HYPO</name>
<feature type="compositionally biased region" description="Low complexity" evidence="1">
    <location>
        <begin position="106"/>
        <end position="146"/>
    </location>
</feature>
<feature type="transmembrane region" description="Helical" evidence="2">
    <location>
        <begin position="154"/>
        <end position="173"/>
    </location>
</feature>
<sequence>MDLESAARDVHALPGLVVLVSVPLVVTILSLARLSTSLVLGGGGGGDGPEINARAIGDDSFACIEAACGPVLAEVVFSSVADICSSVTLGHHTLPASLPASPPTTPTSSTSCGSNAGASNSSNGSDGPSSSGGSNDHAFGSNGSSSSQSGSSSLSAGAIAGGAVLCTVLYWLCRN</sequence>
<keyword evidence="2" id="KW-0472">Membrane</keyword>
<reference evidence="3" key="1">
    <citation type="submission" date="2023-01" db="EMBL/GenBank/DDBJ databases">
        <title>The growth and conidiation of Purpureocillium lavendulum are regulated by nitrogen source and histone H3K14 acetylation.</title>
        <authorList>
            <person name="Tang P."/>
            <person name="Han J."/>
            <person name="Zhang C."/>
            <person name="Tang P."/>
            <person name="Qi F."/>
            <person name="Zhang K."/>
            <person name="Liang L."/>
        </authorList>
    </citation>
    <scope>NUCLEOTIDE SEQUENCE</scope>
    <source>
        <strain evidence="3">YMF1.00683</strain>
    </source>
</reference>
<organism evidence="3 4">
    <name type="scientific">Purpureocillium lavendulum</name>
    <dbReference type="NCBI Taxonomy" id="1247861"/>
    <lineage>
        <taxon>Eukaryota</taxon>
        <taxon>Fungi</taxon>
        <taxon>Dikarya</taxon>
        <taxon>Ascomycota</taxon>
        <taxon>Pezizomycotina</taxon>
        <taxon>Sordariomycetes</taxon>
        <taxon>Hypocreomycetidae</taxon>
        <taxon>Hypocreales</taxon>
        <taxon>Ophiocordycipitaceae</taxon>
        <taxon>Purpureocillium</taxon>
    </lineage>
</organism>
<comment type="caution">
    <text evidence="3">The sequence shown here is derived from an EMBL/GenBank/DDBJ whole genome shotgun (WGS) entry which is preliminary data.</text>
</comment>
<evidence type="ECO:0000256" key="2">
    <source>
        <dbReference type="SAM" id="Phobius"/>
    </source>
</evidence>
<proteinExistence type="predicted"/>
<dbReference type="EMBL" id="JAQHRD010000003">
    <property type="protein sequence ID" value="KAJ6443449.1"/>
    <property type="molecule type" value="Genomic_DNA"/>
</dbReference>